<keyword evidence="2 5" id="KW-0808">Transferase</keyword>
<dbReference type="CDD" id="cd02440">
    <property type="entry name" value="AdoMet_MTases"/>
    <property type="match status" value="1"/>
</dbReference>
<comment type="similarity">
    <text evidence="5">Belongs to the class I-like SAM-binding methyltransferase superfamily. TRM5/TYW2 family.</text>
</comment>
<evidence type="ECO:0000256" key="4">
    <source>
        <dbReference type="ARBA" id="ARBA00022694"/>
    </source>
</evidence>
<feature type="binding site" evidence="5">
    <location>
        <position position="82"/>
    </location>
    <ligand>
        <name>S-adenosyl-L-methionine</name>
        <dbReference type="ChEBI" id="CHEBI:59789"/>
    </ligand>
</feature>
<dbReference type="SUPFAM" id="SSF53335">
    <property type="entry name" value="S-adenosyl-L-methionine-dependent methyltransferases"/>
    <property type="match status" value="1"/>
</dbReference>
<organism evidence="7 8">
    <name type="scientific">Methanobrevibacter filiformis</name>
    <dbReference type="NCBI Taxonomy" id="55758"/>
    <lineage>
        <taxon>Archaea</taxon>
        <taxon>Methanobacteriati</taxon>
        <taxon>Methanobacteriota</taxon>
        <taxon>Methanomada group</taxon>
        <taxon>Methanobacteria</taxon>
        <taxon>Methanobacteriales</taxon>
        <taxon>Methanobacteriaceae</taxon>
        <taxon>Methanobrevibacter</taxon>
    </lineage>
</organism>
<dbReference type="GO" id="GO:0030488">
    <property type="term" value="P:tRNA methylation"/>
    <property type="evidence" value="ECO:0007669"/>
    <property type="project" value="TreeGrafter"/>
</dbReference>
<comment type="catalytic activity">
    <reaction evidence="5">
        <text>4-demethylwyosine(37) in tRNA(Phe) + S-adenosyl-L-methionine = 4-demethyl-7-[(3S)-3-amino-3-carboxypropyl]wyosine(37) in tRNA(Phe) + S-methyl-5'-thioadenosine + H(+)</text>
        <dbReference type="Rhea" id="RHEA:36355"/>
        <dbReference type="Rhea" id="RHEA-COMP:10164"/>
        <dbReference type="Rhea" id="RHEA-COMP:10378"/>
        <dbReference type="ChEBI" id="CHEBI:15378"/>
        <dbReference type="ChEBI" id="CHEBI:17509"/>
        <dbReference type="ChEBI" id="CHEBI:59789"/>
        <dbReference type="ChEBI" id="CHEBI:64315"/>
        <dbReference type="ChEBI" id="CHEBI:73550"/>
        <dbReference type="EC" id="2.5.1.114"/>
    </reaction>
</comment>
<keyword evidence="8" id="KW-1185">Reference proteome</keyword>
<dbReference type="FunFam" id="3.40.50.150:FF:000131">
    <property type="entry name" value="tRNA wybutosine-synthesizing protein 2/3/4"/>
    <property type="match status" value="1"/>
</dbReference>
<reference evidence="7 8" key="1">
    <citation type="submission" date="2016-04" db="EMBL/GenBank/DDBJ databases">
        <title>Genome sequence of Methanobrevibacter filiformis DSM 11501.</title>
        <authorList>
            <person name="Poehlein A."/>
            <person name="Seedorf H."/>
            <person name="Daniel R."/>
        </authorList>
    </citation>
    <scope>NUCLEOTIDE SEQUENCE [LARGE SCALE GENOMIC DNA]</scope>
    <source>
        <strain evidence="7 8">DSM 11501</strain>
    </source>
</reference>
<gene>
    <name evidence="5" type="primary">taw2</name>
    <name evidence="7" type="ORF">MBFIL_09920</name>
</gene>
<dbReference type="Gene3D" id="3.40.50.150">
    <property type="entry name" value="Vaccinia Virus protein VP39"/>
    <property type="match status" value="1"/>
</dbReference>
<feature type="binding site" evidence="5">
    <location>
        <position position="75"/>
    </location>
    <ligand>
        <name>S-adenosyl-L-methionine</name>
        <dbReference type="ChEBI" id="CHEBI:59789"/>
    </ligand>
</feature>
<name>A0A166BQU5_9EURY</name>
<evidence type="ECO:0000256" key="1">
    <source>
        <dbReference type="ARBA" id="ARBA00022603"/>
    </source>
</evidence>
<dbReference type="STRING" id="55758.MBFIL_09920"/>
<dbReference type="EMBL" id="LWMT01000202">
    <property type="protein sequence ID" value="KZX13696.1"/>
    <property type="molecule type" value="Genomic_DNA"/>
</dbReference>
<dbReference type="PANTHER" id="PTHR23245">
    <property type="entry name" value="TRNA METHYLTRANSFERASE"/>
    <property type="match status" value="1"/>
</dbReference>
<dbReference type="AlphaFoldDB" id="A0A166BQU5"/>
<accession>A0A166BQU5</accession>
<feature type="binding site" evidence="5">
    <location>
        <position position="122"/>
    </location>
    <ligand>
        <name>S-adenosyl-L-methionine</name>
        <dbReference type="ChEBI" id="CHEBI:59789"/>
    </ligand>
</feature>
<keyword evidence="1" id="KW-0489">Methyltransferase</keyword>
<dbReference type="Proteomes" id="UP000077066">
    <property type="component" value="Unassembled WGS sequence"/>
</dbReference>
<dbReference type="PANTHER" id="PTHR23245:SF41">
    <property type="entry name" value="TRNA(PHE) (4-DEMETHYLWYOSINE(37)-C(7)) AMINOCARBOXYPROPYLTRANSFERASE"/>
    <property type="match status" value="1"/>
</dbReference>
<feature type="domain" description="SAM-dependent methyltransferase TRM5/TYW2-type" evidence="6">
    <location>
        <begin position="1"/>
        <end position="242"/>
    </location>
</feature>
<dbReference type="EC" id="2.5.1.114" evidence="5"/>
<evidence type="ECO:0000259" key="6">
    <source>
        <dbReference type="PROSITE" id="PS51684"/>
    </source>
</evidence>
<dbReference type="RefSeq" id="WP_066972084.1">
    <property type="nucleotide sequence ID" value="NZ_LWMT01000202.1"/>
</dbReference>
<dbReference type="OrthoDB" id="8079at2157"/>
<protein>
    <recommendedName>
        <fullName evidence="5">tRNA(Phe) (4-demethylwyosine(37)-C(7)) aminocarboxypropyltransferase</fullName>
        <ecNumber evidence="5">2.5.1.114</ecNumber>
    </recommendedName>
    <alternativeName>
        <fullName evidence="5">tRNA wyosine derivatives biosynthesis protein Taw2</fullName>
    </alternativeName>
</protein>
<comment type="function">
    <text evidence="5">S-adenosyl-L-methionine-dependent transferase that acts as a component of the wyosine derivatives biosynthesis pathway. Catalyzes the transfer of the alpha-amino-alpha-carboxypropyl (acp) group from S-adenosyl-L-methionine to 4-demethylwyosine (imG-14), forming 7-aminocarboxypropyl-demethylwyosine (wybutosine-86) at position 37 of tRNA(Phe).</text>
</comment>
<dbReference type="GO" id="GO:0102522">
    <property type="term" value="F:tRNA 4-demethylwyosine alpha-amino-alpha-carboxypropyltransferase activity"/>
    <property type="evidence" value="ECO:0007669"/>
    <property type="project" value="UniProtKB-EC"/>
</dbReference>
<evidence type="ECO:0000313" key="7">
    <source>
        <dbReference type="EMBL" id="KZX13696.1"/>
    </source>
</evidence>
<evidence type="ECO:0000256" key="2">
    <source>
        <dbReference type="ARBA" id="ARBA00022679"/>
    </source>
</evidence>
<keyword evidence="5" id="KW-0963">Cytoplasm</keyword>
<comment type="caution">
    <text evidence="7">The sequence shown here is derived from an EMBL/GenBank/DDBJ whole genome shotgun (WGS) entry which is preliminary data.</text>
</comment>
<dbReference type="GO" id="GO:0005737">
    <property type="term" value="C:cytoplasm"/>
    <property type="evidence" value="ECO:0007669"/>
    <property type="project" value="UniProtKB-SubCell"/>
</dbReference>
<dbReference type="InterPro" id="IPR030867">
    <property type="entry name" value="TYW2_archaea"/>
</dbReference>
<evidence type="ECO:0000256" key="5">
    <source>
        <dbReference type="HAMAP-Rule" id="MF_01922"/>
    </source>
</evidence>
<dbReference type="PATRIC" id="fig|55758.3.peg.1139"/>
<proteinExistence type="inferred from homology"/>
<dbReference type="GO" id="GO:0008175">
    <property type="term" value="F:tRNA methyltransferase activity"/>
    <property type="evidence" value="ECO:0007669"/>
    <property type="project" value="TreeGrafter"/>
</dbReference>
<comment type="subcellular location">
    <subcellularLocation>
        <location evidence="5">Cytoplasm</location>
    </subcellularLocation>
</comment>
<dbReference type="InterPro" id="IPR029063">
    <property type="entry name" value="SAM-dependent_MTases_sf"/>
</dbReference>
<dbReference type="InterPro" id="IPR030382">
    <property type="entry name" value="MeTrfase_TRM5/TYW2"/>
</dbReference>
<dbReference type="PROSITE" id="PS51684">
    <property type="entry name" value="SAM_MT_TRM5_TYW2"/>
    <property type="match status" value="1"/>
</dbReference>
<dbReference type="HAMAP" id="MF_01922">
    <property type="entry name" value="TYW2_archaea"/>
    <property type="match status" value="1"/>
</dbReference>
<sequence length="242" mass="27723">MKWKKIGKILVLDKHPSNLDELLTIHNVDTIVKVNNIHGKLREPDIEVLRGNETETIHKENGCLFKLDLSKIMWSKGNTTERFRIAKLVQDGEVIIDMFAGIGYFSIPILVHNNPKKVFSIELNPNSYYFLKENIKLNKIANEKIETILGDSNTVNVPVLADRVLMGYVKTTHHFLSTAIHNLKPGGVLHYHETVPDKLINTRPYERIKKEARLREVEILNIKKIKNYSPGVSHIVVDAKIH</sequence>
<evidence type="ECO:0000313" key="8">
    <source>
        <dbReference type="Proteomes" id="UP000077066"/>
    </source>
</evidence>
<comment type="caution">
    <text evidence="5">Lacks conserved residue(s) required for the propagation of feature annotation.</text>
</comment>
<evidence type="ECO:0000256" key="3">
    <source>
        <dbReference type="ARBA" id="ARBA00022691"/>
    </source>
</evidence>
<keyword evidence="4 5" id="KW-0819">tRNA processing</keyword>
<dbReference type="InterPro" id="IPR056743">
    <property type="entry name" value="TRM5-TYW2-like_MTfase"/>
</dbReference>
<keyword evidence="3 5" id="KW-0949">S-adenosyl-L-methionine</keyword>
<dbReference type="Pfam" id="PF02475">
    <property type="entry name" value="TRM5-TYW2_MTfase"/>
    <property type="match status" value="1"/>
</dbReference>